<dbReference type="EMBL" id="QSON01000027">
    <property type="protein sequence ID" value="RGI95879.1"/>
    <property type="molecule type" value="Genomic_DNA"/>
</dbReference>
<dbReference type="PANTHER" id="PTHR43649">
    <property type="entry name" value="ARABINOSE-BINDING PROTEIN-RELATED"/>
    <property type="match status" value="1"/>
</dbReference>
<dbReference type="Proteomes" id="UP000263014">
    <property type="component" value="Unassembled WGS sequence"/>
</dbReference>
<dbReference type="RefSeq" id="WP_117633454.1">
    <property type="nucleotide sequence ID" value="NZ_QSON01000027.1"/>
</dbReference>
<dbReference type="Pfam" id="PF01547">
    <property type="entry name" value="SBP_bac_1"/>
    <property type="match status" value="1"/>
</dbReference>
<dbReference type="PROSITE" id="PS51257">
    <property type="entry name" value="PROKAR_LIPOPROTEIN"/>
    <property type="match status" value="1"/>
</dbReference>
<dbReference type="SUPFAM" id="SSF69322">
    <property type="entry name" value="Tricorn protease domain 2"/>
    <property type="match status" value="1"/>
</dbReference>
<evidence type="ECO:0000313" key="2">
    <source>
        <dbReference type="Proteomes" id="UP000263014"/>
    </source>
</evidence>
<dbReference type="AlphaFoldDB" id="A0A374NXU0"/>
<dbReference type="InterPro" id="IPR050490">
    <property type="entry name" value="Bact_solute-bd_prot1"/>
</dbReference>
<organism evidence="1 2">
    <name type="scientific">Hungatella hathewayi</name>
    <dbReference type="NCBI Taxonomy" id="154046"/>
    <lineage>
        <taxon>Bacteria</taxon>
        <taxon>Bacillati</taxon>
        <taxon>Bacillota</taxon>
        <taxon>Clostridia</taxon>
        <taxon>Lachnospirales</taxon>
        <taxon>Lachnospiraceae</taxon>
        <taxon>Hungatella</taxon>
    </lineage>
</organism>
<name>A0A374NXU0_9FIRM</name>
<gene>
    <name evidence="1" type="ORF">DXD79_30785</name>
</gene>
<accession>A0A374NXU0</accession>
<proteinExistence type="predicted"/>
<dbReference type="SUPFAM" id="SSF53850">
    <property type="entry name" value="Periplasmic binding protein-like II"/>
    <property type="match status" value="1"/>
</dbReference>
<dbReference type="InterPro" id="IPR006059">
    <property type="entry name" value="SBP"/>
</dbReference>
<dbReference type="Gene3D" id="3.40.190.10">
    <property type="entry name" value="Periplasmic binding protein-like II"/>
    <property type="match status" value="1"/>
</dbReference>
<sequence length="709" mass="78309">MEVAMRKKIRRIITILGTTAMIFTVTACGNRMDTMQPAASYVADFFDIPDTVTGIERLLLKDDMAYLCCLEEDGTSYLAAMDIDDGKFLKQNLDLDASVSLLDFGFAPDNSIWAVCLEKAGGYSLRKFDNSGSQVQSVDLAGVMDSPVISAVGRDLFLSIDMEGNICVAAKGGNTLVYLFDNNGRFLFSLDYEGNLMTTTTTAEGKIGICATSSDRMNYDLLTVDMETQDWSKDKICLGATAGLYGGVNKDFYRFDSSVLYGYAAGAQEGIPVFNWSDMGLGTSEVQLGECTDGRFVVLTASSNQTEVLSYEMAVLTEGVDERELLSMVSLTATPGLVQAVSDFNKTNDRYKVELTEYFPYAQNVSNEEWDNAILNLNTRIISGDMPDILDMSNLSVQIYQSKGLLEDLYPYMENDPEIRTEDYFENVFEAISLDGKLPYLTDGVAISTMLAGADVVDGNNGWTIQDLEKVLDTYGANSINNLSGASFLKIMLQTDGSFIDWNLGKCSFDSPEFVKMLEFAGKIQESSQDGFGGTEMSDTYAAAYEAVLSVYHITKYRNYFNGNLKFLGLPGDGGEYHAIKPEVKVGISSSSTRKEGAWEFVRTLLTEDHQMSCMMLPIHRRAFDKVTQAAVEGKSIWTWIYEDGKAAKEDAELTKQLLNSAAYVENDNQTLETLILEEAGEYFSGARSAQETAERIQSRASLYINEQM</sequence>
<protein>
    <submittedName>
        <fullName evidence="1">Extracellular solute-binding protein</fullName>
    </submittedName>
</protein>
<comment type="caution">
    <text evidence="1">The sequence shown here is derived from an EMBL/GenBank/DDBJ whole genome shotgun (WGS) entry which is preliminary data.</text>
</comment>
<reference evidence="1 2" key="1">
    <citation type="submission" date="2018-08" db="EMBL/GenBank/DDBJ databases">
        <title>A genome reference for cultivated species of the human gut microbiota.</title>
        <authorList>
            <person name="Zou Y."/>
            <person name="Xue W."/>
            <person name="Luo G."/>
        </authorList>
    </citation>
    <scope>NUCLEOTIDE SEQUENCE [LARGE SCALE GENOMIC DNA]</scope>
    <source>
        <strain evidence="1 2">TM09-12</strain>
    </source>
</reference>
<dbReference type="PANTHER" id="PTHR43649:SF12">
    <property type="entry name" value="DIACETYLCHITOBIOSE BINDING PROTEIN DASA"/>
    <property type="match status" value="1"/>
</dbReference>
<evidence type="ECO:0000313" key="1">
    <source>
        <dbReference type="EMBL" id="RGI95879.1"/>
    </source>
</evidence>